<feature type="non-terminal residue" evidence="1">
    <location>
        <position position="402"/>
    </location>
</feature>
<sequence>MLLPVFFIAVICLGGVKAEDPEIDISAIKYTNDLENGETVILVGNGKDGATVHNYHLYDDDDDQYRNDDDDDNCDVQSCLPENWYNVSFDDSNWNLSAAPFGNDDLDGVSPGTIWQSEDGSGDYRVKDHIVIRHYFDYDKKDEILSATLKVVHNNYYVAYLNGQLIRNCYYYSYHDNCYERSPEYWKTNGDNFLTYDGSSESGPNPDWLVDGENLLAILAYDHCCYQGDSDQWIDVELVINVQSWKEDPIVLGDDLVFGIDFFNNEESNVTDLNVTLEIEGTEFANQTLEIETNKTFQWMVEWTPDRLGEFNITAKVLNKSLTKIIHVGHYAYNFSVADDYRVGNASELLTYNITISNEGDVDDNYTFQLFGAFNDWDVEFVPNVINLAPGETGTVKLEITP</sequence>
<dbReference type="EMBL" id="UINC01075696">
    <property type="protein sequence ID" value="SVC14136.1"/>
    <property type="molecule type" value="Genomic_DNA"/>
</dbReference>
<protein>
    <recommendedName>
        <fullName evidence="2">CARDB domain-containing protein</fullName>
    </recommendedName>
</protein>
<dbReference type="AlphaFoldDB" id="A0A382JQV0"/>
<organism evidence="1">
    <name type="scientific">marine metagenome</name>
    <dbReference type="NCBI Taxonomy" id="408172"/>
    <lineage>
        <taxon>unclassified sequences</taxon>
        <taxon>metagenomes</taxon>
        <taxon>ecological metagenomes</taxon>
    </lineage>
</organism>
<evidence type="ECO:0000313" key="1">
    <source>
        <dbReference type="EMBL" id="SVC14136.1"/>
    </source>
</evidence>
<dbReference type="Gene3D" id="2.60.120.260">
    <property type="entry name" value="Galactose-binding domain-like"/>
    <property type="match status" value="1"/>
</dbReference>
<evidence type="ECO:0008006" key="2">
    <source>
        <dbReference type="Google" id="ProtNLM"/>
    </source>
</evidence>
<reference evidence="1" key="1">
    <citation type="submission" date="2018-05" db="EMBL/GenBank/DDBJ databases">
        <authorList>
            <person name="Lanie J.A."/>
            <person name="Ng W.-L."/>
            <person name="Kazmierczak K.M."/>
            <person name="Andrzejewski T.M."/>
            <person name="Davidsen T.M."/>
            <person name="Wayne K.J."/>
            <person name="Tettelin H."/>
            <person name="Glass J.I."/>
            <person name="Rusch D."/>
            <person name="Podicherti R."/>
            <person name="Tsui H.-C.T."/>
            <person name="Winkler M.E."/>
        </authorList>
    </citation>
    <scope>NUCLEOTIDE SEQUENCE</scope>
</reference>
<name>A0A382JQV0_9ZZZZ</name>
<accession>A0A382JQV0</accession>
<gene>
    <name evidence="1" type="ORF">METZ01_LOCUS266990</name>
</gene>
<proteinExistence type="predicted"/>